<name>A0A2T0LFD9_9BACL</name>
<protein>
    <submittedName>
        <fullName evidence="2">Uncharacterized protein</fullName>
    </submittedName>
</protein>
<dbReference type="Proteomes" id="UP000237797">
    <property type="component" value="Unassembled WGS sequence"/>
</dbReference>
<gene>
    <name evidence="2" type="ORF">CLV97_110109</name>
</gene>
<proteinExistence type="predicted"/>
<reference evidence="2 3" key="1">
    <citation type="submission" date="2018-03" db="EMBL/GenBank/DDBJ databases">
        <title>Genomic Encyclopedia of Archaeal and Bacterial Type Strains, Phase II (KMG-II): from individual species to whole genera.</title>
        <authorList>
            <person name="Goeker M."/>
        </authorList>
    </citation>
    <scope>NUCLEOTIDE SEQUENCE [LARGE SCALE GENOMIC DNA]</scope>
    <source>
        <strain evidence="2 3">DSM 44946</strain>
    </source>
</reference>
<organism evidence="2 3">
    <name type="scientific">Planifilum fimeticola</name>
    <dbReference type="NCBI Taxonomy" id="201975"/>
    <lineage>
        <taxon>Bacteria</taxon>
        <taxon>Bacillati</taxon>
        <taxon>Bacillota</taxon>
        <taxon>Bacilli</taxon>
        <taxon>Bacillales</taxon>
        <taxon>Thermoactinomycetaceae</taxon>
        <taxon>Planifilum</taxon>
    </lineage>
</organism>
<dbReference type="RefSeq" id="WP_106345021.1">
    <property type="nucleotide sequence ID" value="NZ_PVNE01000010.1"/>
</dbReference>
<sequence>MDRIRSVIKRYGIVVAVTVAVTAAATTFLLTVYGEEGEEKGSEAVTEAERLKREKDLEAADQIVYEWIAARVEADDDRQSKVMFKEEIKKDIKYNIIKPGRHEFPGAEEKMGERYLIERYDKYYEDGKLFYRIKYYHPNNDKTYVDYLLVEKEDGKWKATNRSEVIITFSRLFPERKNVLKAEEIGGVTVHEMKE</sequence>
<comment type="caution">
    <text evidence="2">The sequence shown here is derived from an EMBL/GenBank/DDBJ whole genome shotgun (WGS) entry which is preliminary data.</text>
</comment>
<dbReference type="EMBL" id="PVNE01000010">
    <property type="protein sequence ID" value="PRX40917.1"/>
    <property type="molecule type" value="Genomic_DNA"/>
</dbReference>
<feature type="transmembrane region" description="Helical" evidence="1">
    <location>
        <begin position="12"/>
        <end position="33"/>
    </location>
</feature>
<evidence type="ECO:0000313" key="3">
    <source>
        <dbReference type="Proteomes" id="UP000237797"/>
    </source>
</evidence>
<keyword evidence="3" id="KW-1185">Reference proteome</keyword>
<dbReference type="AlphaFoldDB" id="A0A2T0LFD9"/>
<keyword evidence="1" id="KW-0812">Transmembrane</keyword>
<evidence type="ECO:0000313" key="2">
    <source>
        <dbReference type="EMBL" id="PRX40917.1"/>
    </source>
</evidence>
<accession>A0A2T0LFD9</accession>
<evidence type="ECO:0000256" key="1">
    <source>
        <dbReference type="SAM" id="Phobius"/>
    </source>
</evidence>
<keyword evidence="1" id="KW-1133">Transmembrane helix</keyword>
<keyword evidence="1" id="KW-0472">Membrane</keyword>